<dbReference type="OrthoDB" id="3541472at2759"/>
<dbReference type="SUPFAM" id="SSF52047">
    <property type="entry name" value="RNI-like"/>
    <property type="match status" value="1"/>
</dbReference>
<name>A0A8H5CUX5_9AGAR</name>
<evidence type="ECO:0000313" key="2">
    <source>
        <dbReference type="Proteomes" id="UP000559256"/>
    </source>
</evidence>
<gene>
    <name evidence="1" type="ORF">D9758_011650</name>
</gene>
<comment type="caution">
    <text evidence="1">The sequence shown here is derived from an EMBL/GenBank/DDBJ whole genome shotgun (WGS) entry which is preliminary data.</text>
</comment>
<protein>
    <recommendedName>
        <fullName evidence="3">F-box domain-containing protein</fullName>
    </recommendedName>
</protein>
<sequence length="558" mass="62906">MSSMTSLPVELVQEIGGLICKLEEKKNLRATCVKLALALSPQLFKEVVLDVNRDTLGCGLHLLETLASCSLLCEYVRTLSIESLAPSFYLDPAFPDRKVYTSYLLDHARQRRIEDGMKCTRREEAQCMMEKLLLPAVSSLSQLRVFRWTWHWTDSVSTLKTVMAALGALIQLEEFHFCYIPDPETYDRDEECTLPLPGVTNLKVISLTIPEDPEVSWKRKSAKLTDPALVPFVKHLLSGSPSVSKLYLDNGSSCIGLWARLNDILEEFLPLPELRELTFGGWKISLTDKMCAQLRLLTSLELLHCTKFNPDVWPFLQEEQIHLQRLGTDNVSDTLLDYLSSYSNKLVHLSLTGPTWYSSQNYNDLADRFFNEVLPLHKETLESLEVLPTFEGRWCFEENNSAAIQSCLKLKNLSVKVNCINMPDMEDAKSDNGIVWPGAYHTVHKTTTHNPVHLLLNTIATSSLSDSLETLSIDGARSTGMVRSMADSYFGPGYRIGARKRIRKSVETFEFVEAVNRTNCVSEDSYSCTQDVGTVKKKDVKLSDQIRVVVAGVLCSWV</sequence>
<dbReference type="Proteomes" id="UP000559256">
    <property type="component" value="Unassembled WGS sequence"/>
</dbReference>
<proteinExistence type="predicted"/>
<dbReference type="AlphaFoldDB" id="A0A8H5CUX5"/>
<accession>A0A8H5CUX5</accession>
<keyword evidence="2" id="KW-1185">Reference proteome</keyword>
<reference evidence="1 2" key="1">
    <citation type="journal article" date="2020" name="ISME J.">
        <title>Uncovering the hidden diversity of litter-decomposition mechanisms in mushroom-forming fungi.</title>
        <authorList>
            <person name="Floudas D."/>
            <person name="Bentzer J."/>
            <person name="Ahren D."/>
            <person name="Johansson T."/>
            <person name="Persson P."/>
            <person name="Tunlid A."/>
        </authorList>
    </citation>
    <scope>NUCLEOTIDE SEQUENCE [LARGE SCALE GENOMIC DNA]</scope>
    <source>
        <strain evidence="1 2">CBS 291.85</strain>
    </source>
</reference>
<evidence type="ECO:0000313" key="1">
    <source>
        <dbReference type="EMBL" id="KAF5347062.1"/>
    </source>
</evidence>
<evidence type="ECO:0008006" key="3">
    <source>
        <dbReference type="Google" id="ProtNLM"/>
    </source>
</evidence>
<dbReference type="EMBL" id="JAACJM010000097">
    <property type="protein sequence ID" value="KAF5347062.1"/>
    <property type="molecule type" value="Genomic_DNA"/>
</dbReference>
<organism evidence="1 2">
    <name type="scientific">Tetrapyrgos nigripes</name>
    <dbReference type="NCBI Taxonomy" id="182062"/>
    <lineage>
        <taxon>Eukaryota</taxon>
        <taxon>Fungi</taxon>
        <taxon>Dikarya</taxon>
        <taxon>Basidiomycota</taxon>
        <taxon>Agaricomycotina</taxon>
        <taxon>Agaricomycetes</taxon>
        <taxon>Agaricomycetidae</taxon>
        <taxon>Agaricales</taxon>
        <taxon>Marasmiineae</taxon>
        <taxon>Marasmiaceae</taxon>
        <taxon>Tetrapyrgos</taxon>
    </lineage>
</organism>